<evidence type="ECO:0000256" key="2">
    <source>
        <dbReference type="ARBA" id="ARBA00001933"/>
    </source>
</evidence>
<evidence type="ECO:0000313" key="17">
    <source>
        <dbReference type="EMBL" id="KON97415.1"/>
    </source>
</evidence>
<dbReference type="EMBL" id="LGUG01000004">
    <property type="protein sequence ID" value="KON97415.1"/>
    <property type="molecule type" value="Genomic_DNA"/>
</dbReference>
<evidence type="ECO:0000256" key="4">
    <source>
        <dbReference type="ARBA" id="ARBA00008954"/>
    </source>
</evidence>
<protein>
    <recommendedName>
        <fullName evidence="12">(S)-3-amino-2-methylpropionate transaminase</fullName>
        <ecNumber evidence="6">2.6.1.19</ecNumber>
        <ecNumber evidence="5">2.6.1.22</ecNumber>
    </recommendedName>
    <alternativeName>
        <fullName evidence="13">GABA aminotransferase</fullName>
    </alternativeName>
    <alternativeName>
        <fullName evidence="11">Gamma-amino-N-butyrate transaminase</fullName>
    </alternativeName>
    <alternativeName>
        <fullName evidence="15">Glutamate:succinic semialdehyde transaminase</fullName>
    </alternativeName>
    <alternativeName>
        <fullName evidence="10">L-AIBAT</fullName>
    </alternativeName>
</protein>
<dbReference type="GO" id="GO:0047298">
    <property type="term" value="F:(S)-3-amino-2-methylpropionate transaminase activity"/>
    <property type="evidence" value="ECO:0007669"/>
    <property type="project" value="UniProtKB-EC"/>
</dbReference>
<evidence type="ECO:0000256" key="15">
    <source>
        <dbReference type="ARBA" id="ARBA00050054"/>
    </source>
</evidence>
<proteinExistence type="inferred from homology"/>
<keyword evidence="9 16" id="KW-0663">Pyridoxal phosphate</keyword>
<dbReference type="EMBL" id="FNED01000010">
    <property type="protein sequence ID" value="SDI98325.1"/>
    <property type="molecule type" value="Genomic_DNA"/>
</dbReference>
<comment type="catalytic activity">
    <reaction evidence="1">
        <text>(S)-3-amino-2-methylpropanoate + 2-oxoglutarate = 2-methyl-3-oxopropanoate + L-glutamate</text>
        <dbReference type="Rhea" id="RHEA:13993"/>
        <dbReference type="ChEBI" id="CHEBI:16810"/>
        <dbReference type="ChEBI" id="CHEBI:29985"/>
        <dbReference type="ChEBI" id="CHEBI:57700"/>
        <dbReference type="ChEBI" id="CHEBI:58655"/>
        <dbReference type="EC" id="2.6.1.22"/>
    </reaction>
</comment>
<dbReference type="EC" id="2.6.1.22" evidence="5"/>
<dbReference type="GO" id="GO:0042802">
    <property type="term" value="F:identical protein binding"/>
    <property type="evidence" value="ECO:0007669"/>
    <property type="project" value="TreeGrafter"/>
</dbReference>
<dbReference type="InterPro" id="IPR004632">
    <property type="entry name" value="4NH2But_aminotransferase_bac"/>
</dbReference>
<dbReference type="GO" id="GO:0034386">
    <property type="term" value="F:4-aminobutyrate:2-oxoglutarate transaminase activity"/>
    <property type="evidence" value="ECO:0007669"/>
    <property type="project" value="UniProtKB-EC"/>
</dbReference>
<dbReference type="InterPro" id="IPR015424">
    <property type="entry name" value="PyrdxlP-dep_Trfase"/>
</dbReference>
<accession>A0A0D1V1N4</accession>
<dbReference type="SUPFAM" id="SSF53383">
    <property type="entry name" value="PLP-dependent transferases"/>
    <property type="match status" value="1"/>
</dbReference>
<evidence type="ECO:0000256" key="16">
    <source>
        <dbReference type="RuleBase" id="RU003560"/>
    </source>
</evidence>
<evidence type="ECO:0000256" key="13">
    <source>
        <dbReference type="ARBA" id="ARBA00031787"/>
    </source>
</evidence>
<dbReference type="PANTHER" id="PTHR11986:SF58">
    <property type="entry name" value="LEUCINE_METHIONINE RACEMASE"/>
    <property type="match status" value="1"/>
</dbReference>
<keyword evidence="19" id="KW-1185">Reference proteome</keyword>
<dbReference type="GO" id="GO:0009448">
    <property type="term" value="P:gamma-aminobutyric acid metabolic process"/>
    <property type="evidence" value="ECO:0007669"/>
    <property type="project" value="InterPro"/>
</dbReference>
<gene>
    <name evidence="17" type="ORF">AF333_20025</name>
    <name evidence="18" type="ORF">SAMN04487909_11019</name>
</gene>
<dbReference type="InterPro" id="IPR050103">
    <property type="entry name" value="Class-III_PLP-dep_AT"/>
</dbReference>
<evidence type="ECO:0000256" key="14">
    <source>
        <dbReference type="ARBA" id="ARBA00048021"/>
    </source>
</evidence>
<dbReference type="PROSITE" id="PS00600">
    <property type="entry name" value="AA_TRANSFER_CLASS_3"/>
    <property type="match status" value="1"/>
</dbReference>
<dbReference type="InterPro" id="IPR015422">
    <property type="entry name" value="PyrdxlP-dep_Trfase_small"/>
</dbReference>
<dbReference type="NCBIfam" id="TIGR00700">
    <property type="entry name" value="GABAtrnsam"/>
    <property type="match status" value="1"/>
</dbReference>
<evidence type="ECO:0000256" key="1">
    <source>
        <dbReference type="ARBA" id="ARBA00001750"/>
    </source>
</evidence>
<comment type="pathway">
    <text evidence="3">Amino-acid degradation; 4-aminobutanoate degradation.</text>
</comment>
<evidence type="ECO:0000256" key="5">
    <source>
        <dbReference type="ARBA" id="ARBA00012876"/>
    </source>
</evidence>
<dbReference type="GO" id="GO:0030170">
    <property type="term" value="F:pyridoxal phosphate binding"/>
    <property type="evidence" value="ECO:0007669"/>
    <property type="project" value="InterPro"/>
</dbReference>
<evidence type="ECO:0000256" key="8">
    <source>
        <dbReference type="ARBA" id="ARBA00022679"/>
    </source>
</evidence>
<dbReference type="PIRSF" id="PIRSF000521">
    <property type="entry name" value="Transaminase_4ab_Lys_Orn"/>
    <property type="match status" value="1"/>
</dbReference>
<dbReference type="Proteomes" id="UP000037269">
    <property type="component" value="Unassembled WGS sequence"/>
</dbReference>
<dbReference type="EC" id="2.6.1.19" evidence="6"/>
<evidence type="ECO:0000256" key="6">
    <source>
        <dbReference type="ARBA" id="ARBA00012912"/>
    </source>
</evidence>
<dbReference type="Gene3D" id="3.90.1150.10">
    <property type="entry name" value="Aspartate Aminotransferase, domain 1"/>
    <property type="match status" value="1"/>
</dbReference>
<dbReference type="CDD" id="cd00610">
    <property type="entry name" value="OAT_like"/>
    <property type="match status" value="1"/>
</dbReference>
<organism evidence="17 19">
    <name type="scientific">Aneurinibacillus migulanus</name>
    <name type="common">Bacillus migulanus</name>
    <dbReference type="NCBI Taxonomy" id="47500"/>
    <lineage>
        <taxon>Bacteria</taxon>
        <taxon>Bacillati</taxon>
        <taxon>Bacillota</taxon>
        <taxon>Bacilli</taxon>
        <taxon>Bacillales</taxon>
        <taxon>Paenibacillaceae</taxon>
        <taxon>Aneurinibacillus group</taxon>
        <taxon>Aneurinibacillus</taxon>
    </lineage>
</organism>
<evidence type="ECO:0000313" key="18">
    <source>
        <dbReference type="EMBL" id="SDI98325.1"/>
    </source>
</evidence>
<evidence type="ECO:0000313" key="20">
    <source>
        <dbReference type="Proteomes" id="UP000182836"/>
    </source>
</evidence>
<evidence type="ECO:0000313" key="19">
    <source>
        <dbReference type="Proteomes" id="UP000037269"/>
    </source>
</evidence>
<evidence type="ECO:0000256" key="12">
    <source>
        <dbReference type="ARBA" id="ARBA00030857"/>
    </source>
</evidence>
<sequence>MIPGVHSSTLHKRRQEAVPVGPYNITPLYIESAAGTIIKDVDGNTFLDFAGGIGMQNVGHCHPKVVKAIQEQAEASIHSCFHVMPYESYITLAEKLNERTPGNWKKKTMFLNSGAEAIENAIKIARKATGRSIVLSFERAFHGRTLMTMSLTSKVNPYKLGFGPFAPDTYKMPYPYYYRAPYNMVPEEVDLEILHYFEQFFLTEVSPYDVAAIILEPVQGEGGFVVPSANFVQGIRSLCNEYGIMMIVDEVQTGFGRTGEWFAIEHFDVVPDMITMSKSIAAGIPLSAVTGRADIMDAPEIGQLGGTFAGSPIACAAGLAVFEIMEEEQIVERARIIGARMMTHFHHLQEKYDIIGDVRGIGAMVAMELVKDRSTKEPAKEVTAQLVTQCWKNGLLALSAGIYGNVIRFLPPLLTTDEQLDEGLQILDNSFAKIVR</sequence>
<dbReference type="PANTHER" id="PTHR11986">
    <property type="entry name" value="AMINOTRANSFERASE CLASS III"/>
    <property type="match status" value="1"/>
</dbReference>
<reference evidence="18 20" key="2">
    <citation type="submission" date="2016-10" db="EMBL/GenBank/DDBJ databases">
        <authorList>
            <person name="de Groot N.N."/>
        </authorList>
    </citation>
    <scope>NUCLEOTIDE SEQUENCE [LARGE SCALE GENOMIC DNA]</scope>
    <source>
        <strain evidence="18 20">DSM 2895</strain>
    </source>
</reference>
<dbReference type="GeneID" id="42307442"/>
<dbReference type="InterPro" id="IPR015421">
    <property type="entry name" value="PyrdxlP-dep_Trfase_major"/>
</dbReference>
<comment type="catalytic activity">
    <reaction evidence="14">
        <text>4-aminobutanoate + 2-oxoglutarate = succinate semialdehyde + L-glutamate</text>
        <dbReference type="Rhea" id="RHEA:23352"/>
        <dbReference type="ChEBI" id="CHEBI:16810"/>
        <dbReference type="ChEBI" id="CHEBI:29985"/>
        <dbReference type="ChEBI" id="CHEBI:57706"/>
        <dbReference type="ChEBI" id="CHEBI:59888"/>
        <dbReference type="EC" id="2.6.1.19"/>
    </reaction>
</comment>
<comment type="cofactor">
    <cofactor evidence="2">
        <name>pyridoxal 5'-phosphate</name>
        <dbReference type="ChEBI" id="CHEBI:597326"/>
    </cofactor>
</comment>
<keyword evidence="7 17" id="KW-0032">Aminotransferase</keyword>
<dbReference type="Pfam" id="PF00202">
    <property type="entry name" value="Aminotran_3"/>
    <property type="match status" value="1"/>
</dbReference>
<dbReference type="PATRIC" id="fig|47500.12.peg.3822"/>
<dbReference type="STRING" id="47500.AF333_20025"/>
<comment type="similarity">
    <text evidence="4 16">Belongs to the class-III pyridoxal-phosphate-dependent aminotransferase family.</text>
</comment>
<dbReference type="InterPro" id="IPR049704">
    <property type="entry name" value="Aminotrans_3_PPA_site"/>
</dbReference>
<evidence type="ECO:0000256" key="10">
    <source>
        <dbReference type="ARBA" id="ARBA00029760"/>
    </source>
</evidence>
<dbReference type="OrthoDB" id="9807885at2"/>
<dbReference type="AlphaFoldDB" id="A0A0D1V1N4"/>
<evidence type="ECO:0000256" key="9">
    <source>
        <dbReference type="ARBA" id="ARBA00022898"/>
    </source>
</evidence>
<name>A0A0D1V1N4_ANEMI</name>
<dbReference type="RefSeq" id="WP_043064704.1">
    <property type="nucleotide sequence ID" value="NZ_BJOA01000044.1"/>
</dbReference>
<keyword evidence="8 17" id="KW-0808">Transferase</keyword>
<dbReference type="Proteomes" id="UP000182836">
    <property type="component" value="Unassembled WGS sequence"/>
</dbReference>
<evidence type="ECO:0000256" key="3">
    <source>
        <dbReference type="ARBA" id="ARBA00005176"/>
    </source>
</evidence>
<dbReference type="InterPro" id="IPR005814">
    <property type="entry name" value="Aminotrans_3"/>
</dbReference>
<evidence type="ECO:0000256" key="11">
    <source>
        <dbReference type="ARBA" id="ARBA00030204"/>
    </source>
</evidence>
<dbReference type="Gene3D" id="3.40.640.10">
    <property type="entry name" value="Type I PLP-dependent aspartate aminotransferase-like (Major domain)"/>
    <property type="match status" value="1"/>
</dbReference>
<evidence type="ECO:0000256" key="7">
    <source>
        <dbReference type="ARBA" id="ARBA00022576"/>
    </source>
</evidence>
<dbReference type="FunFam" id="3.40.640.10:FF:000013">
    <property type="entry name" value="4-aminobutyrate aminotransferase"/>
    <property type="match status" value="1"/>
</dbReference>
<reference evidence="17 19" key="1">
    <citation type="submission" date="2015-07" db="EMBL/GenBank/DDBJ databases">
        <title>Fjat-14205 dsm 2895.</title>
        <authorList>
            <person name="Liu B."/>
            <person name="Wang J."/>
            <person name="Zhu Y."/>
            <person name="Liu G."/>
            <person name="Chen Q."/>
            <person name="Chen Z."/>
            <person name="Lan J."/>
            <person name="Che J."/>
            <person name="Ge C."/>
            <person name="Shi H."/>
            <person name="Pan Z."/>
            <person name="Liu X."/>
        </authorList>
    </citation>
    <scope>NUCLEOTIDE SEQUENCE [LARGE SCALE GENOMIC DNA]</scope>
    <source>
        <strain evidence="17 19">DSM 2895</strain>
    </source>
</reference>